<protein>
    <submittedName>
        <fullName evidence="2">Uncharacterized protein</fullName>
    </submittedName>
</protein>
<dbReference type="InParanoid" id="K5WKE5"/>
<proteinExistence type="predicted"/>
<dbReference type="HOGENOM" id="CLU_943668_0_0_1"/>
<organism evidence="2 3">
    <name type="scientific">Phanerochaete carnosa (strain HHB-10118-sp)</name>
    <name type="common">White-rot fungus</name>
    <name type="synonym">Peniophora carnosa</name>
    <dbReference type="NCBI Taxonomy" id="650164"/>
    <lineage>
        <taxon>Eukaryota</taxon>
        <taxon>Fungi</taxon>
        <taxon>Dikarya</taxon>
        <taxon>Basidiomycota</taxon>
        <taxon>Agaricomycotina</taxon>
        <taxon>Agaricomycetes</taxon>
        <taxon>Polyporales</taxon>
        <taxon>Phanerochaetaceae</taxon>
        <taxon>Phanerochaete</taxon>
    </lineage>
</organism>
<feature type="region of interest" description="Disordered" evidence="1">
    <location>
        <begin position="109"/>
        <end position="146"/>
    </location>
</feature>
<dbReference type="KEGG" id="pco:PHACADRAFT_188268"/>
<evidence type="ECO:0000256" key="1">
    <source>
        <dbReference type="SAM" id="MobiDB-lite"/>
    </source>
</evidence>
<dbReference type="GeneID" id="18910481"/>
<dbReference type="EMBL" id="JH930478">
    <property type="protein sequence ID" value="EKM50737.1"/>
    <property type="molecule type" value="Genomic_DNA"/>
</dbReference>
<dbReference type="AlphaFoldDB" id="K5WKE5"/>
<feature type="compositionally biased region" description="Basic residues" evidence="1">
    <location>
        <begin position="109"/>
        <end position="120"/>
    </location>
</feature>
<reference evidence="2 3" key="1">
    <citation type="journal article" date="2012" name="BMC Genomics">
        <title>Comparative genomics of the white-rot fungi, Phanerochaete carnosa and P. chrysosporium, to elucidate the genetic basis of the distinct wood types they colonize.</title>
        <authorList>
            <person name="Suzuki H."/>
            <person name="MacDonald J."/>
            <person name="Syed K."/>
            <person name="Salamov A."/>
            <person name="Hori C."/>
            <person name="Aerts A."/>
            <person name="Henrissat B."/>
            <person name="Wiebenga A."/>
            <person name="vanKuyk P.A."/>
            <person name="Barry K."/>
            <person name="Lindquist E."/>
            <person name="LaButti K."/>
            <person name="Lapidus A."/>
            <person name="Lucas S."/>
            <person name="Coutinho P."/>
            <person name="Gong Y."/>
            <person name="Samejima M."/>
            <person name="Mahadevan R."/>
            <person name="Abou-Zaid M."/>
            <person name="de Vries R.P."/>
            <person name="Igarashi K."/>
            <person name="Yadav J.S."/>
            <person name="Grigoriev I.V."/>
            <person name="Master E.R."/>
        </authorList>
    </citation>
    <scope>NUCLEOTIDE SEQUENCE [LARGE SCALE GENOMIC DNA]</scope>
    <source>
        <strain evidence="2 3">HHB-10118-sp</strain>
    </source>
</reference>
<dbReference type="RefSeq" id="XP_007401000.1">
    <property type="nucleotide sequence ID" value="XM_007400938.1"/>
</dbReference>
<name>K5WKE5_PHACS</name>
<dbReference type="Proteomes" id="UP000008370">
    <property type="component" value="Unassembled WGS sequence"/>
</dbReference>
<evidence type="ECO:0000313" key="2">
    <source>
        <dbReference type="EMBL" id="EKM50737.1"/>
    </source>
</evidence>
<gene>
    <name evidence="2" type="ORF">PHACADRAFT_188268</name>
</gene>
<accession>K5WKE5</accession>
<evidence type="ECO:0000313" key="3">
    <source>
        <dbReference type="Proteomes" id="UP000008370"/>
    </source>
</evidence>
<keyword evidence="3" id="KW-1185">Reference proteome</keyword>
<sequence length="295" mass="32272">MLPGGRVTASPNLDRQPPTQCNSFSYDKRIASPSFCSWGLGNFGIDAASRMRQFVEPAAGMHTSKGGQLCFLFSVLPSTSASLSTRRGEEIFDSMRTLVLHLQDDHYRMRATSRPRKSRKSSPSATQDDDDDGDDDGIRASSTPESDVVDKTLGYLFMPDFRHLNPFSAASSLDGQGRRDVFNFTSYSSGDHIKNTDTRPVDEPRLVPYHVLTFSLVSTLTPFVTANTTQPTWVAFGASPNGHVLYPSSAYLPAYSSEGYHGFDDAHSLVAQQHCTASQPRTLDDCLAQAGRAAE</sequence>